<reference evidence="6" key="1">
    <citation type="submission" date="2020-06" db="EMBL/GenBank/DDBJ databases">
        <authorList>
            <consortium name="Plant Systems Biology data submission"/>
        </authorList>
    </citation>
    <scope>NUCLEOTIDE SEQUENCE</scope>
    <source>
        <strain evidence="6">D6</strain>
    </source>
</reference>
<dbReference type="GO" id="GO:0003700">
    <property type="term" value="F:DNA-binding transcription factor activity"/>
    <property type="evidence" value="ECO:0007669"/>
    <property type="project" value="InterPro"/>
</dbReference>
<evidence type="ECO:0000259" key="5">
    <source>
        <dbReference type="SMART" id="SM00415"/>
    </source>
</evidence>
<dbReference type="Gene3D" id="1.10.10.10">
    <property type="entry name" value="Winged helix-like DNA-binding domain superfamily/Winged helix DNA-binding domain"/>
    <property type="match status" value="1"/>
</dbReference>
<dbReference type="SMART" id="SM00415">
    <property type="entry name" value="HSF"/>
    <property type="match status" value="1"/>
</dbReference>
<dbReference type="PANTHER" id="PTHR10015">
    <property type="entry name" value="HEAT SHOCK TRANSCRIPTION FACTOR"/>
    <property type="match status" value="1"/>
</dbReference>
<dbReference type="Proteomes" id="UP001153069">
    <property type="component" value="Unassembled WGS sequence"/>
</dbReference>
<accession>A0A9N8E3K8</accession>
<dbReference type="EMBL" id="CAICTM010000508">
    <property type="protein sequence ID" value="CAB9511921.1"/>
    <property type="molecule type" value="Genomic_DNA"/>
</dbReference>
<dbReference type="GO" id="GO:0043565">
    <property type="term" value="F:sequence-specific DNA binding"/>
    <property type="evidence" value="ECO:0007669"/>
    <property type="project" value="InterPro"/>
</dbReference>
<dbReference type="Pfam" id="PF00447">
    <property type="entry name" value="HSF_DNA-bind"/>
    <property type="match status" value="1"/>
</dbReference>
<dbReference type="AlphaFoldDB" id="A0A9N8E3K8"/>
<dbReference type="InterPro" id="IPR036388">
    <property type="entry name" value="WH-like_DNA-bd_sf"/>
</dbReference>
<dbReference type="PANTHER" id="PTHR10015:SF206">
    <property type="entry name" value="HSF-TYPE DNA-BINDING DOMAIN-CONTAINING PROTEIN"/>
    <property type="match status" value="1"/>
</dbReference>
<keyword evidence="7" id="KW-1185">Reference proteome</keyword>
<gene>
    <name evidence="6" type="ORF">SEMRO_509_G157090.1</name>
</gene>
<dbReference type="InterPro" id="IPR036390">
    <property type="entry name" value="WH_DNA-bd_sf"/>
</dbReference>
<dbReference type="OrthoDB" id="47321at2759"/>
<dbReference type="FunFam" id="1.10.10.10:FF:000479">
    <property type="entry name" value="Predicted protein"/>
    <property type="match status" value="1"/>
</dbReference>
<dbReference type="GO" id="GO:0005634">
    <property type="term" value="C:nucleus"/>
    <property type="evidence" value="ECO:0007669"/>
    <property type="project" value="UniProtKB-SubCell"/>
</dbReference>
<dbReference type="PRINTS" id="PR00056">
    <property type="entry name" value="HSFDOMAIN"/>
</dbReference>
<comment type="caution">
    <text evidence="6">The sequence shown here is derived from an EMBL/GenBank/DDBJ whole genome shotgun (WGS) entry which is preliminary data.</text>
</comment>
<organism evidence="6 7">
    <name type="scientific">Seminavis robusta</name>
    <dbReference type="NCBI Taxonomy" id="568900"/>
    <lineage>
        <taxon>Eukaryota</taxon>
        <taxon>Sar</taxon>
        <taxon>Stramenopiles</taxon>
        <taxon>Ochrophyta</taxon>
        <taxon>Bacillariophyta</taxon>
        <taxon>Bacillariophyceae</taxon>
        <taxon>Bacillariophycidae</taxon>
        <taxon>Naviculales</taxon>
        <taxon>Naviculaceae</taxon>
        <taxon>Seminavis</taxon>
    </lineage>
</organism>
<proteinExistence type="inferred from homology"/>
<name>A0A9N8E3K8_9STRA</name>
<keyword evidence="3" id="KW-0539">Nucleus</keyword>
<evidence type="ECO:0000313" key="7">
    <source>
        <dbReference type="Proteomes" id="UP001153069"/>
    </source>
</evidence>
<dbReference type="SUPFAM" id="SSF46785">
    <property type="entry name" value="Winged helix' DNA-binding domain"/>
    <property type="match status" value="1"/>
</dbReference>
<comment type="subcellular location">
    <subcellularLocation>
        <location evidence="1">Nucleus</location>
    </subcellularLocation>
</comment>
<evidence type="ECO:0000313" key="6">
    <source>
        <dbReference type="EMBL" id="CAB9511921.1"/>
    </source>
</evidence>
<evidence type="ECO:0000256" key="2">
    <source>
        <dbReference type="ARBA" id="ARBA00023125"/>
    </source>
</evidence>
<dbReference type="InterPro" id="IPR000232">
    <property type="entry name" value="HSF_DNA-bd"/>
</dbReference>
<evidence type="ECO:0000256" key="1">
    <source>
        <dbReference type="ARBA" id="ARBA00004123"/>
    </source>
</evidence>
<evidence type="ECO:0000256" key="4">
    <source>
        <dbReference type="RuleBase" id="RU004020"/>
    </source>
</evidence>
<feature type="domain" description="HSF-type DNA-binding" evidence="5">
    <location>
        <begin position="42"/>
        <end position="137"/>
    </location>
</feature>
<sequence>MSHRNNNTINNPRDKVVHNYVDRSQEPDPSPEGGDDGKVGFGDQTFPMKLHYILEQGCQSQIISWQPHGRCFVVHDMKEFVSSMLPLWFRQSKFASFQRQLNLYGFQRITQGRDKNSYYHEYFLRGRPLLAQKITRTKVKGKGARKASSPETEPRFYELPWLEDNTARSSQPQVATGTVPEAPPVSAAAIPPPAASAPTIDPTLVALAAGTPAMAVPAVPASAPAAPSLMAPAMGLPAPAITTSLGEALGYLTYSQALSAAQMVAAGSAQLHSAHGETLLLPGFTPQDSSANTSMLNSLLSSIGGGNASSTGARQYVPIAPAPPRQDAGHYKLADANSSTANAGSTETVYGTVLAALKAQHRVDSGAAAAFNAHSGSVFTRPGPPPY</sequence>
<comment type="similarity">
    <text evidence="4">Belongs to the HSF family.</text>
</comment>
<evidence type="ECO:0000256" key="3">
    <source>
        <dbReference type="ARBA" id="ARBA00023242"/>
    </source>
</evidence>
<keyword evidence="2" id="KW-0238">DNA-binding</keyword>
<protein>
    <submittedName>
        <fullName evidence="6">Shock factor protein</fullName>
    </submittedName>
</protein>